<feature type="compositionally biased region" description="Polar residues" evidence="1">
    <location>
        <begin position="186"/>
        <end position="195"/>
    </location>
</feature>
<evidence type="ECO:0000256" key="1">
    <source>
        <dbReference type="SAM" id="MobiDB-lite"/>
    </source>
</evidence>
<sequence>MFERYKHDDGSSLLMQNQVSTLSSFEDPVELAVFQELREMIHFKNEFEIARFTPTRMEYWQSPVNVQAFHFGASDIKKPSSFPAIVKATAHITSTAQPQQDITFPADPVNDAEFYRLQKKVCLPVSHRLIMENSLMRCEASDHESNAEDIPSDDDFEELLTETLQPLPLDQMEPDDMGASMDESAPGSTTTSSSFSEDKSMDTVIHVKNISCKFQSRTQLEKAESVMLGLVGDAACSKSNNDANNRKDHKNFHIANDSSVVIYSEFRPTSNSTLHEQSTGNELRRDNKSALTLAQRRLQKLNIVVPTLTEEQKSQRQAMLTSIGKDFSQVSKQLQSRRSLSCFVQWEKMTN</sequence>
<protein>
    <submittedName>
        <fullName evidence="2">Uncharacterized protein</fullName>
    </submittedName>
</protein>
<proteinExistence type="predicted"/>
<feature type="region of interest" description="Disordered" evidence="1">
    <location>
        <begin position="169"/>
        <end position="197"/>
    </location>
</feature>
<dbReference type="EnsemblMetazoa" id="XM_022788192">
    <property type="protein sequence ID" value="XP_022643927"/>
    <property type="gene ID" value="LOC111243109"/>
</dbReference>
<name>A0A7M7J6V8_VARDE</name>
<dbReference type="AlphaFoldDB" id="A0A7M7J6V8"/>
<accession>A0A7M7J6V8</accession>
<evidence type="ECO:0000313" key="2">
    <source>
        <dbReference type="EnsemblMetazoa" id="XP_022643926"/>
    </source>
</evidence>
<keyword evidence="3" id="KW-1185">Reference proteome</keyword>
<organism evidence="2 3">
    <name type="scientific">Varroa destructor</name>
    <name type="common">Honeybee mite</name>
    <dbReference type="NCBI Taxonomy" id="109461"/>
    <lineage>
        <taxon>Eukaryota</taxon>
        <taxon>Metazoa</taxon>
        <taxon>Ecdysozoa</taxon>
        <taxon>Arthropoda</taxon>
        <taxon>Chelicerata</taxon>
        <taxon>Arachnida</taxon>
        <taxon>Acari</taxon>
        <taxon>Parasitiformes</taxon>
        <taxon>Mesostigmata</taxon>
        <taxon>Gamasina</taxon>
        <taxon>Dermanyssoidea</taxon>
        <taxon>Varroidae</taxon>
        <taxon>Varroa</taxon>
    </lineage>
</organism>
<dbReference type="RefSeq" id="XP_022643927.1">
    <property type="nucleotide sequence ID" value="XM_022788192.1"/>
</dbReference>
<dbReference type="Proteomes" id="UP000594260">
    <property type="component" value="Unplaced"/>
</dbReference>
<dbReference type="EnsemblMetazoa" id="XM_022788191">
    <property type="protein sequence ID" value="XP_022643926"/>
    <property type="gene ID" value="LOC111243109"/>
</dbReference>
<reference evidence="2" key="1">
    <citation type="submission" date="2021-01" db="UniProtKB">
        <authorList>
            <consortium name="EnsemblMetazoa"/>
        </authorList>
    </citation>
    <scope>IDENTIFICATION</scope>
</reference>
<dbReference type="GeneID" id="111243109"/>
<evidence type="ECO:0000313" key="3">
    <source>
        <dbReference type="Proteomes" id="UP000594260"/>
    </source>
</evidence>
<dbReference type="RefSeq" id="XP_022643926.1">
    <property type="nucleotide sequence ID" value="XM_022788191.1"/>
</dbReference>